<dbReference type="Gene3D" id="3.90.190.20">
    <property type="entry name" value="Mur ligase, C-terminal domain"/>
    <property type="match status" value="1"/>
</dbReference>
<dbReference type="Pfam" id="PF21799">
    <property type="entry name" value="MurD-like_N"/>
    <property type="match status" value="1"/>
</dbReference>
<dbReference type="Pfam" id="PF08245">
    <property type="entry name" value="Mur_ligase_M"/>
    <property type="match status" value="1"/>
</dbReference>
<comment type="similarity">
    <text evidence="7">Belongs to the MurCDEF family.</text>
</comment>
<keyword evidence="6 7" id="KW-0067">ATP-binding</keyword>
<evidence type="ECO:0000313" key="12">
    <source>
        <dbReference type="Proteomes" id="UP000501726"/>
    </source>
</evidence>
<dbReference type="GO" id="GO:0005524">
    <property type="term" value="F:ATP binding"/>
    <property type="evidence" value="ECO:0007669"/>
    <property type="project" value="UniProtKB-UniRule"/>
</dbReference>
<keyword evidence="3 7" id="KW-0963">Cytoplasm</keyword>
<dbReference type="NCBIfam" id="TIGR01087">
    <property type="entry name" value="murD"/>
    <property type="match status" value="1"/>
</dbReference>
<evidence type="ECO:0000256" key="2">
    <source>
        <dbReference type="ARBA" id="ARBA00004752"/>
    </source>
</evidence>
<keyword evidence="4 7" id="KW-0436">Ligase</keyword>
<reference evidence="12" key="1">
    <citation type="submission" date="2019-11" db="EMBL/GenBank/DDBJ databases">
        <title>Isolation and characterization of two novel species in the genus Thiomicrorhabdus.</title>
        <authorList>
            <person name="Mochizuki J."/>
            <person name="Kojima H."/>
            <person name="Fukui M."/>
        </authorList>
    </citation>
    <scope>NUCLEOTIDE SEQUENCE [LARGE SCALE GENOMIC DNA]</scope>
    <source>
        <strain evidence="12">aks77</strain>
    </source>
</reference>
<comment type="pathway">
    <text evidence="2 7 8">Cell wall biogenesis; peptidoglycan biosynthesis.</text>
</comment>
<dbReference type="GO" id="GO:0071555">
    <property type="term" value="P:cell wall organization"/>
    <property type="evidence" value="ECO:0007669"/>
    <property type="project" value="UniProtKB-KW"/>
</dbReference>
<dbReference type="SUPFAM" id="SSF53244">
    <property type="entry name" value="MurD-like peptide ligases, peptide-binding domain"/>
    <property type="match status" value="1"/>
</dbReference>
<evidence type="ECO:0000256" key="5">
    <source>
        <dbReference type="ARBA" id="ARBA00022741"/>
    </source>
</evidence>
<comment type="catalytic activity">
    <reaction evidence="7 8">
        <text>UDP-N-acetyl-alpha-D-muramoyl-L-alanine + D-glutamate + ATP = UDP-N-acetyl-alpha-D-muramoyl-L-alanyl-D-glutamate + ADP + phosphate + H(+)</text>
        <dbReference type="Rhea" id="RHEA:16429"/>
        <dbReference type="ChEBI" id="CHEBI:15378"/>
        <dbReference type="ChEBI" id="CHEBI:29986"/>
        <dbReference type="ChEBI" id="CHEBI:30616"/>
        <dbReference type="ChEBI" id="CHEBI:43474"/>
        <dbReference type="ChEBI" id="CHEBI:83898"/>
        <dbReference type="ChEBI" id="CHEBI:83900"/>
        <dbReference type="ChEBI" id="CHEBI:456216"/>
        <dbReference type="EC" id="6.3.2.9"/>
    </reaction>
</comment>
<sequence length="460" mass="50417">MIMVAGLGITGQSVLRFLQTQQERCYAFDTRADFDIRPLRLQFPQVQFACGELPKRWREQVKTLVLSPGIDQREPWVQQLIKQGVEVIGDIELFARAVGVPVVAITGSNGKSTVTTLIGEALKTAGYEVAVAGNIGLPALDALLDERDYEVYVLELSSFQLETTYSLHSISATVLNISEDHMDRYDHMAAYTQAKCKVFDDTELAVLPTDLNLTGLGAVRQIRFGIEPPQSEHDYGLMEREGQVYLAKGAQPLVNCAQMLLQGAHHQLNALAMMALCEPFEVSKQVFSQVLTNFSGLPHRTQLVTEVNSVQWINDSKGTNVGATLTALQTFGPQIDGKIVLLAGGVSKDADFSSLLPTVQAYCSVTILFGRDREIIAQALREHCDVCLVETLAEAVAMAASRVQSGDCVLFSPACASFDQFKNYAQRGEIFKEIVQQQFASPGVSGDAESSHRIAEHTRN</sequence>
<dbReference type="KEGG" id="tse:THMIRHAS_19270"/>
<evidence type="ECO:0000256" key="4">
    <source>
        <dbReference type="ARBA" id="ARBA00022598"/>
    </source>
</evidence>
<dbReference type="GO" id="GO:0008360">
    <property type="term" value="P:regulation of cell shape"/>
    <property type="evidence" value="ECO:0007669"/>
    <property type="project" value="UniProtKB-KW"/>
</dbReference>
<dbReference type="Gene3D" id="3.40.50.720">
    <property type="entry name" value="NAD(P)-binding Rossmann-like Domain"/>
    <property type="match status" value="1"/>
</dbReference>
<dbReference type="Proteomes" id="UP000501726">
    <property type="component" value="Chromosome"/>
</dbReference>
<evidence type="ECO:0000259" key="10">
    <source>
        <dbReference type="Pfam" id="PF08245"/>
    </source>
</evidence>
<dbReference type="InterPro" id="IPR036565">
    <property type="entry name" value="Mur-like_cat_sf"/>
</dbReference>
<comment type="subcellular location">
    <subcellularLocation>
        <location evidence="1 7 8">Cytoplasm</location>
    </subcellularLocation>
</comment>
<keyword evidence="7 8" id="KW-0961">Cell wall biogenesis/degradation</keyword>
<keyword evidence="7 8" id="KW-0133">Cell shape</keyword>
<dbReference type="GO" id="GO:0009252">
    <property type="term" value="P:peptidoglycan biosynthetic process"/>
    <property type="evidence" value="ECO:0007669"/>
    <property type="project" value="UniProtKB-UniRule"/>
</dbReference>
<dbReference type="Gene3D" id="3.40.1190.10">
    <property type="entry name" value="Mur-like, catalytic domain"/>
    <property type="match status" value="1"/>
</dbReference>
<dbReference type="EMBL" id="AP021889">
    <property type="protein sequence ID" value="BBP46554.1"/>
    <property type="molecule type" value="Genomic_DNA"/>
</dbReference>
<name>A0A6F8PX24_9GAMM</name>
<evidence type="ECO:0000256" key="8">
    <source>
        <dbReference type="RuleBase" id="RU003664"/>
    </source>
</evidence>
<dbReference type="SUPFAM" id="SSF53623">
    <property type="entry name" value="MurD-like peptide ligases, catalytic domain"/>
    <property type="match status" value="1"/>
</dbReference>
<dbReference type="InterPro" id="IPR004101">
    <property type="entry name" value="Mur_ligase_C"/>
</dbReference>
<evidence type="ECO:0000256" key="6">
    <source>
        <dbReference type="ARBA" id="ARBA00022840"/>
    </source>
</evidence>
<dbReference type="InterPro" id="IPR036615">
    <property type="entry name" value="Mur_ligase_C_dom_sf"/>
</dbReference>
<dbReference type="InterPro" id="IPR005762">
    <property type="entry name" value="MurD"/>
</dbReference>
<keyword evidence="7 8" id="KW-0132">Cell division</keyword>
<dbReference type="HAMAP" id="MF_00639">
    <property type="entry name" value="MurD"/>
    <property type="match status" value="1"/>
</dbReference>
<accession>A0A6F8PX24</accession>
<comment type="function">
    <text evidence="7 8">Cell wall formation. Catalyzes the addition of glutamate to the nucleotide precursor UDP-N-acetylmuramoyl-L-alanine (UMA).</text>
</comment>
<protein>
    <recommendedName>
        <fullName evidence="7 8">UDP-N-acetylmuramoylalanine--D-glutamate ligase</fullName>
        <ecNumber evidence="7 8">6.3.2.9</ecNumber>
    </recommendedName>
    <alternativeName>
        <fullName evidence="7">D-glutamic acid-adding enzyme</fullName>
    </alternativeName>
    <alternativeName>
        <fullName evidence="7">UDP-N-acetylmuramoyl-L-alanyl-D-glutamate synthetase</fullName>
    </alternativeName>
</protein>
<keyword evidence="5 7" id="KW-0547">Nucleotide-binding</keyword>
<dbReference type="GO" id="GO:0005737">
    <property type="term" value="C:cytoplasm"/>
    <property type="evidence" value="ECO:0007669"/>
    <property type="project" value="UniProtKB-SubCell"/>
</dbReference>
<dbReference type="PANTHER" id="PTHR43692:SF1">
    <property type="entry name" value="UDP-N-ACETYLMURAMOYLALANINE--D-GLUTAMATE LIGASE"/>
    <property type="match status" value="1"/>
</dbReference>
<keyword evidence="7 8" id="KW-0131">Cell cycle</keyword>
<dbReference type="PANTHER" id="PTHR43692">
    <property type="entry name" value="UDP-N-ACETYLMURAMOYLALANINE--D-GLUTAMATE LIGASE"/>
    <property type="match status" value="1"/>
</dbReference>
<evidence type="ECO:0000313" key="11">
    <source>
        <dbReference type="EMBL" id="BBP46554.1"/>
    </source>
</evidence>
<dbReference type="AlphaFoldDB" id="A0A6F8PX24"/>
<keyword evidence="12" id="KW-1185">Reference proteome</keyword>
<dbReference type="GO" id="GO:0008764">
    <property type="term" value="F:UDP-N-acetylmuramoylalanine-D-glutamate ligase activity"/>
    <property type="evidence" value="ECO:0007669"/>
    <property type="project" value="UniProtKB-UniRule"/>
</dbReference>
<dbReference type="SUPFAM" id="SSF51984">
    <property type="entry name" value="MurCD N-terminal domain"/>
    <property type="match status" value="1"/>
</dbReference>
<gene>
    <name evidence="7 11" type="primary">murD</name>
    <name evidence="11" type="ORF">THMIRHAS_19270</name>
</gene>
<organism evidence="11 12">
    <name type="scientific">Thiosulfatimonas sediminis</name>
    <dbReference type="NCBI Taxonomy" id="2675054"/>
    <lineage>
        <taxon>Bacteria</taxon>
        <taxon>Pseudomonadati</taxon>
        <taxon>Pseudomonadota</taxon>
        <taxon>Gammaproteobacteria</taxon>
        <taxon>Thiotrichales</taxon>
        <taxon>Piscirickettsiaceae</taxon>
        <taxon>Thiosulfatimonas</taxon>
    </lineage>
</organism>
<dbReference type="GO" id="GO:0051301">
    <property type="term" value="P:cell division"/>
    <property type="evidence" value="ECO:0007669"/>
    <property type="project" value="UniProtKB-KW"/>
</dbReference>
<dbReference type="RefSeq" id="WP_173273295.1">
    <property type="nucleotide sequence ID" value="NZ_AP021889.1"/>
</dbReference>
<keyword evidence="7 8" id="KW-0573">Peptidoglycan synthesis</keyword>
<feature type="binding site" evidence="7">
    <location>
        <begin position="107"/>
        <end position="113"/>
    </location>
    <ligand>
        <name>ATP</name>
        <dbReference type="ChEBI" id="CHEBI:30616"/>
    </ligand>
</feature>
<evidence type="ECO:0000256" key="3">
    <source>
        <dbReference type="ARBA" id="ARBA00022490"/>
    </source>
</evidence>
<evidence type="ECO:0000256" key="7">
    <source>
        <dbReference type="HAMAP-Rule" id="MF_00639"/>
    </source>
</evidence>
<evidence type="ECO:0000256" key="1">
    <source>
        <dbReference type="ARBA" id="ARBA00004496"/>
    </source>
</evidence>
<feature type="domain" description="Mur ligase C-terminal" evidence="9">
    <location>
        <begin position="299"/>
        <end position="415"/>
    </location>
</feature>
<feature type="domain" description="Mur ligase central" evidence="10">
    <location>
        <begin position="105"/>
        <end position="276"/>
    </location>
</feature>
<dbReference type="EC" id="6.3.2.9" evidence="7 8"/>
<dbReference type="Pfam" id="PF02875">
    <property type="entry name" value="Mur_ligase_C"/>
    <property type="match status" value="1"/>
</dbReference>
<dbReference type="InterPro" id="IPR013221">
    <property type="entry name" value="Mur_ligase_cen"/>
</dbReference>
<dbReference type="UniPathway" id="UPA00219"/>
<proteinExistence type="inferred from homology"/>
<evidence type="ECO:0000259" key="9">
    <source>
        <dbReference type="Pfam" id="PF02875"/>
    </source>
</evidence>